<evidence type="ECO:0000313" key="2">
    <source>
        <dbReference type="EMBL" id="MDG9699964.1"/>
    </source>
</evidence>
<comment type="caution">
    <text evidence="2">The sequence shown here is derived from an EMBL/GenBank/DDBJ whole genome shotgun (WGS) entry which is preliminary data.</text>
</comment>
<name>A0AAW6RMQ7_9BURK</name>
<evidence type="ECO:0000256" key="1">
    <source>
        <dbReference type="SAM" id="SignalP"/>
    </source>
</evidence>
<sequence length="183" mass="20120">MNLKSKFAQAALGLWLAAPALALAASAAPEAAPDSHSDSIFSGWTFGYAPYTYHFSEAKKKHEFEPDVKHSYVWLVQAEKRLAGRSVAGLALFSNSFGQPSQYLYYGWRFTPLRAAPGVFFKLTGGVLHGYKKPFHRKIPLNTSSGWAVTIIPAVGYNFTPHIGAQVNVLGKSALMFQLNYSF</sequence>
<evidence type="ECO:0000313" key="3">
    <source>
        <dbReference type="Proteomes" id="UP001237156"/>
    </source>
</evidence>
<dbReference type="Proteomes" id="UP001237156">
    <property type="component" value="Unassembled WGS sequence"/>
</dbReference>
<keyword evidence="3" id="KW-1185">Reference proteome</keyword>
<dbReference type="EMBL" id="JARVII010000020">
    <property type="protein sequence ID" value="MDG9699964.1"/>
    <property type="molecule type" value="Genomic_DNA"/>
</dbReference>
<accession>A0AAW6RMQ7</accession>
<dbReference type="AlphaFoldDB" id="A0AAW6RMQ7"/>
<organism evidence="2 3">
    <name type="scientific">Ottowia cancrivicina</name>
    <dbReference type="NCBI Taxonomy" id="3040346"/>
    <lineage>
        <taxon>Bacteria</taxon>
        <taxon>Pseudomonadati</taxon>
        <taxon>Pseudomonadota</taxon>
        <taxon>Betaproteobacteria</taxon>
        <taxon>Burkholderiales</taxon>
        <taxon>Comamonadaceae</taxon>
        <taxon>Ottowia</taxon>
    </lineage>
</organism>
<protein>
    <submittedName>
        <fullName evidence="2">Uncharacterized protein</fullName>
    </submittedName>
</protein>
<gene>
    <name evidence="2" type="ORF">QB898_09615</name>
</gene>
<dbReference type="RefSeq" id="WP_050716324.1">
    <property type="nucleotide sequence ID" value="NZ_JARVII010000020.1"/>
</dbReference>
<proteinExistence type="predicted"/>
<feature type="signal peptide" evidence="1">
    <location>
        <begin position="1"/>
        <end position="24"/>
    </location>
</feature>
<keyword evidence="1" id="KW-0732">Signal</keyword>
<feature type="chain" id="PRO_5044026311" evidence="1">
    <location>
        <begin position="25"/>
        <end position="183"/>
    </location>
</feature>
<reference evidence="2 3" key="1">
    <citation type="submission" date="2023-04" db="EMBL/GenBank/DDBJ databases">
        <title>Ottowia paracancer sp. nov., isolated from human stomach.</title>
        <authorList>
            <person name="Song Y."/>
        </authorList>
    </citation>
    <scope>NUCLEOTIDE SEQUENCE [LARGE SCALE GENOMIC DNA]</scope>
    <source>
        <strain evidence="2 3">10c7w1</strain>
    </source>
</reference>